<feature type="transmembrane region" description="Helical" evidence="1">
    <location>
        <begin position="56"/>
        <end position="80"/>
    </location>
</feature>
<evidence type="ECO:0000313" key="2">
    <source>
        <dbReference type="EMBL" id="CAI2371777.1"/>
    </source>
</evidence>
<comment type="caution">
    <text evidence="2">The sequence shown here is derived from an EMBL/GenBank/DDBJ whole genome shotgun (WGS) entry which is preliminary data.</text>
</comment>
<keyword evidence="3" id="KW-1185">Reference proteome</keyword>
<name>A0AAD1UN25_EUPCR</name>
<keyword evidence="1" id="KW-1133">Transmembrane helix</keyword>
<proteinExistence type="predicted"/>
<evidence type="ECO:0000256" key="1">
    <source>
        <dbReference type="SAM" id="Phobius"/>
    </source>
</evidence>
<keyword evidence="1" id="KW-0812">Transmembrane</keyword>
<reference evidence="2" key="1">
    <citation type="submission" date="2023-07" db="EMBL/GenBank/DDBJ databases">
        <authorList>
            <consortium name="AG Swart"/>
            <person name="Singh M."/>
            <person name="Singh A."/>
            <person name="Seah K."/>
            <person name="Emmerich C."/>
        </authorList>
    </citation>
    <scope>NUCLEOTIDE SEQUENCE</scope>
    <source>
        <strain evidence="2">DP1</strain>
    </source>
</reference>
<sequence>MALLQACLGSEGKMEERYQGWKEEQEGRKWEIGLGERGCVIEMHTIKCLFRFMRHIWAYVIMMRFIGINILVNVVIRLFFYCRFTHSVSFIISDWIPSFWSFYHSKILKFWGLNK</sequence>
<evidence type="ECO:0000313" key="3">
    <source>
        <dbReference type="Proteomes" id="UP001295684"/>
    </source>
</evidence>
<gene>
    <name evidence="2" type="ORF">ECRASSUSDP1_LOCUS13102</name>
</gene>
<keyword evidence="1" id="KW-0472">Membrane</keyword>
<dbReference type="AlphaFoldDB" id="A0AAD1UN25"/>
<organism evidence="2 3">
    <name type="scientific">Euplotes crassus</name>
    <dbReference type="NCBI Taxonomy" id="5936"/>
    <lineage>
        <taxon>Eukaryota</taxon>
        <taxon>Sar</taxon>
        <taxon>Alveolata</taxon>
        <taxon>Ciliophora</taxon>
        <taxon>Intramacronucleata</taxon>
        <taxon>Spirotrichea</taxon>
        <taxon>Hypotrichia</taxon>
        <taxon>Euplotida</taxon>
        <taxon>Euplotidae</taxon>
        <taxon>Moneuplotes</taxon>
    </lineage>
</organism>
<protein>
    <submittedName>
        <fullName evidence="2">Uncharacterized protein</fullName>
    </submittedName>
</protein>
<dbReference type="Proteomes" id="UP001295684">
    <property type="component" value="Unassembled WGS sequence"/>
</dbReference>
<accession>A0AAD1UN25</accession>
<dbReference type="EMBL" id="CAMPGE010013033">
    <property type="protein sequence ID" value="CAI2371777.1"/>
    <property type="molecule type" value="Genomic_DNA"/>
</dbReference>